<dbReference type="RefSeq" id="WP_268922585.1">
    <property type="nucleotide sequence ID" value="NZ_JAPTGC010000004.1"/>
</dbReference>
<protein>
    <submittedName>
        <fullName evidence="8">Heavy metal translocating P-type ATPase</fullName>
    </submittedName>
</protein>
<dbReference type="PANTHER" id="PTHR48085:SF5">
    <property type="entry name" value="CADMIUM_ZINC-TRANSPORTING ATPASE HMA4-RELATED"/>
    <property type="match status" value="1"/>
</dbReference>
<dbReference type="InterPro" id="IPR018303">
    <property type="entry name" value="ATPase_P-typ_P_site"/>
</dbReference>
<comment type="similarity">
    <text evidence="2">Belongs to the cation transport ATPase (P-type) (TC 3.A.3) family. Type IB subfamily.</text>
</comment>
<dbReference type="EMBL" id="JAPTGC010000004">
    <property type="protein sequence ID" value="MCZ0862344.1"/>
    <property type="molecule type" value="Genomic_DNA"/>
</dbReference>
<dbReference type="InterPro" id="IPR008250">
    <property type="entry name" value="ATPase_P-typ_transduc_dom_A_sf"/>
</dbReference>
<dbReference type="Gene3D" id="3.40.50.1000">
    <property type="entry name" value="HAD superfamily/HAD-like"/>
    <property type="match status" value="1"/>
</dbReference>
<dbReference type="InterPro" id="IPR027256">
    <property type="entry name" value="P-typ_ATPase_IB"/>
</dbReference>
<dbReference type="InterPro" id="IPR051014">
    <property type="entry name" value="Cation_Transport_ATPase_IB"/>
</dbReference>
<dbReference type="InterPro" id="IPR023299">
    <property type="entry name" value="ATPase_P-typ_cyto_dom_N"/>
</dbReference>
<evidence type="ECO:0000256" key="6">
    <source>
        <dbReference type="SAM" id="Phobius"/>
    </source>
</evidence>
<dbReference type="PROSITE" id="PS00154">
    <property type="entry name" value="ATPASE_E1_E2"/>
    <property type="match status" value="1"/>
</dbReference>
<dbReference type="Pfam" id="PF00702">
    <property type="entry name" value="Hydrolase"/>
    <property type="match status" value="1"/>
</dbReference>
<dbReference type="InterPro" id="IPR036412">
    <property type="entry name" value="HAD-like_sf"/>
</dbReference>
<organism evidence="8 9">
    <name type="scientific">Methanocorpusculum vombati</name>
    <dbReference type="NCBI Taxonomy" id="3002864"/>
    <lineage>
        <taxon>Archaea</taxon>
        <taxon>Methanobacteriati</taxon>
        <taxon>Methanobacteriota</taxon>
        <taxon>Stenosarchaea group</taxon>
        <taxon>Methanomicrobia</taxon>
        <taxon>Methanomicrobiales</taxon>
        <taxon>Methanocorpusculaceae</taxon>
        <taxon>Methanocorpusculum</taxon>
    </lineage>
</organism>
<dbReference type="SUPFAM" id="SSF56784">
    <property type="entry name" value="HAD-like"/>
    <property type="match status" value="1"/>
</dbReference>
<dbReference type="Pfam" id="PF00122">
    <property type="entry name" value="E1-E2_ATPase"/>
    <property type="match status" value="1"/>
</dbReference>
<reference evidence="8" key="1">
    <citation type="submission" date="2022-12" db="EMBL/GenBank/DDBJ databases">
        <title>Isolation and characterisation of novel Methanocorpusculum spp. from native Australian herbivores indicates the genus is ancestrally host-associated.</title>
        <authorList>
            <person name="Volmer J.G."/>
            <person name="Soo R.M."/>
            <person name="Evans P.N."/>
            <person name="Hoedt E.C."/>
            <person name="Astorga Alsina A.L."/>
            <person name="Woodcroft B.J."/>
            <person name="Tyson G.W."/>
            <person name="Hugenholtz P."/>
            <person name="Morrison M."/>
        </authorList>
    </citation>
    <scope>NUCLEOTIDE SEQUENCE</scope>
    <source>
        <strain evidence="8">CW153</strain>
    </source>
</reference>
<dbReference type="PANTHER" id="PTHR48085">
    <property type="entry name" value="CADMIUM/ZINC-TRANSPORTING ATPASE HMA2-RELATED"/>
    <property type="match status" value="1"/>
</dbReference>
<dbReference type="NCBIfam" id="TIGR01512">
    <property type="entry name" value="ATPase-IB2_Cd"/>
    <property type="match status" value="1"/>
</dbReference>
<gene>
    <name evidence="8" type="ORF">O0S09_03620</name>
</gene>
<feature type="transmembrane region" description="Helical" evidence="6">
    <location>
        <begin position="578"/>
        <end position="597"/>
    </location>
</feature>
<accession>A0ABT4IKR8</accession>
<keyword evidence="9" id="KW-1185">Reference proteome</keyword>
<proteinExistence type="inferred from homology"/>
<feature type="transmembrane region" description="Helical" evidence="6">
    <location>
        <begin position="12"/>
        <end position="34"/>
    </location>
</feature>
<dbReference type="InterPro" id="IPR023298">
    <property type="entry name" value="ATPase_P-typ_TM_dom_sf"/>
</dbReference>
<keyword evidence="3 6" id="KW-0812">Transmembrane</keyword>
<evidence type="ECO:0000256" key="1">
    <source>
        <dbReference type="ARBA" id="ARBA00004370"/>
    </source>
</evidence>
<dbReference type="SUPFAM" id="SSF81665">
    <property type="entry name" value="Calcium ATPase, transmembrane domain M"/>
    <property type="match status" value="1"/>
</dbReference>
<dbReference type="InterPro" id="IPR023214">
    <property type="entry name" value="HAD_sf"/>
</dbReference>
<keyword evidence="5 6" id="KW-0472">Membrane</keyword>
<dbReference type="SUPFAM" id="SSF81653">
    <property type="entry name" value="Calcium ATPase, transduction domain A"/>
    <property type="match status" value="1"/>
</dbReference>
<keyword evidence="4 6" id="KW-1133">Transmembrane helix</keyword>
<comment type="caution">
    <text evidence="8">The sequence shown here is derived from an EMBL/GenBank/DDBJ whole genome shotgun (WGS) entry which is preliminary data.</text>
</comment>
<sequence>MTPLLTKNQKRTLGRIIISLALLLGILTAQQTALIPTPPLLLALYLIPYLIIGHDILLRAGKNILHGKILDENFLMTIATIGAFCLGEYPEAVAVMLFYQTGELFQNYAVSKTRKSITALMDIRPDHANIEQNGNLIEIDPEELHAGDEILIKPGDRVPLDGIILSGTSELDTASLTGESLPRPVTPGDLVISGSINLSGLLRVRVSAPYTESTVARILDLVENAAAKKAKTENFITTFARYYTPAVVGIAAALAVLPPLLLGDPFPDWISRALIFLVVSCPCALVISIPLSFYGGIGGASRNGILIKGGNYLETLARTGTVVFDKTGTLTTGTFRVTEILPADGITADQLLTWAASAESSSTHPLARSLLETFGKPLDRTKITDIKETAGRGVTANVNGIPVLAGTADHLAAAGIAVPDGTPAGTAIHIAADGRYAGCIRFADTLKPHAKNAVTALKQIGVRRIAMLTGDTPTAADRIAAELGLTSYRADLLPQDKVAGLEAIIAETTGTGTVVYVGDGINDAPVLARADIGIAMGTLGTDAAREAADIVLMDDDPAKVVTAIQISRKTYRIVRQNIIFALGVKFLVLAVAAAGFATMWEAVFADVGVAVLAILNAMRTLAFSEGLPPKLP</sequence>
<dbReference type="InterPro" id="IPR059000">
    <property type="entry name" value="ATPase_P-type_domA"/>
</dbReference>
<dbReference type="Gene3D" id="3.40.1110.10">
    <property type="entry name" value="Calcium-transporting ATPase, cytoplasmic domain N"/>
    <property type="match status" value="1"/>
</dbReference>
<name>A0ABT4IKR8_9EURY</name>
<feature type="transmembrane region" description="Helical" evidence="6">
    <location>
        <begin position="40"/>
        <end position="58"/>
    </location>
</feature>
<feature type="transmembrane region" description="Helical" evidence="6">
    <location>
        <begin position="242"/>
        <end position="261"/>
    </location>
</feature>
<comment type="subcellular location">
    <subcellularLocation>
        <location evidence="1">Membrane</location>
    </subcellularLocation>
</comment>
<dbReference type="NCBIfam" id="TIGR01494">
    <property type="entry name" value="ATPase_P-type"/>
    <property type="match status" value="1"/>
</dbReference>
<evidence type="ECO:0000313" key="8">
    <source>
        <dbReference type="EMBL" id="MCZ0862344.1"/>
    </source>
</evidence>
<evidence type="ECO:0000256" key="5">
    <source>
        <dbReference type="ARBA" id="ARBA00023136"/>
    </source>
</evidence>
<dbReference type="Proteomes" id="UP001141336">
    <property type="component" value="Unassembled WGS sequence"/>
</dbReference>
<dbReference type="InterPro" id="IPR001757">
    <property type="entry name" value="P_typ_ATPase"/>
</dbReference>
<evidence type="ECO:0000256" key="4">
    <source>
        <dbReference type="ARBA" id="ARBA00022989"/>
    </source>
</evidence>
<dbReference type="Gene3D" id="2.70.150.10">
    <property type="entry name" value="Calcium-transporting ATPase, cytoplasmic transduction domain A"/>
    <property type="match status" value="1"/>
</dbReference>
<feature type="transmembrane region" description="Helical" evidence="6">
    <location>
        <begin position="273"/>
        <end position="294"/>
    </location>
</feature>
<evidence type="ECO:0000313" key="9">
    <source>
        <dbReference type="Proteomes" id="UP001141336"/>
    </source>
</evidence>
<evidence type="ECO:0000259" key="7">
    <source>
        <dbReference type="Pfam" id="PF00122"/>
    </source>
</evidence>
<feature type="domain" description="P-type ATPase A" evidence="7">
    <location>
        <begin position="124"/>
        <end position="223"/>
    </location>
</feature>
<evidence type="ECO:0000256" key="3">
    <source>
        <dbReference type="ARBA" id="ARBA00022692"/>
    </source>
</evidence>
<evidence type="ECO:0000256" key="2">
    <source>
        <dbReference type="ARBA" id="ARBA00006024"/>
    </source>
</evidence>
<dbReference type="PRINTS" id="PR00119">
    <property type="entry name" value="CATATPASE"/>
</dbReference>
<dbReference type="NCBIfam" id="TIGR01525">
    <property type="entry name" value="ATPase-IB_hvy"/>
    <property type="match status" value="1"/>
</dbReference>